<dbReference type="EC" id="7.2.1.1" evidence="16 17"/>
<keyword evidence="9 16" id="KW-1133">Transmembrane helix</keyword>
<evidence type="ECO:0000256" key="1">
    <source>
        <dbReference type="ARBA" id="ARBA00022448"/>
    </source>
</evidence>
<comment type="catalytic activity">
    <reaction evidence="16 17">
        <text>a ubiquinone + n Na(+)(in) + NADH + H(+) = a ubiquinol + n Na(+)(out) + NAD(+)</text>
        <dbReference type="Rhea" id="RHEA:47748"/>
        <dbReference type="Rhea" id="RHEA-COMP:9565"/>
        <dbReference type="Rhea" id="RHEA-COMP:9566"/>
        <dbReference type="ChEBI" id="CHEBI:15378"/>
        <dbReference type="ChEBI" id="CHEBI:16389"/>
        <dbReference type="ChEBI" id="CHEBI:17976"/>
        <dbReference type="ChEBI" id="CHEBI:29101"/>
        <dbReference type="ChEBI" id="CHEBI:57540"/>
        <dbReference type="ChEBI" id="CHEBI:57945"/>
        <dbReference type="EC" id="7.2.1.1"/>
    </reaction>
</comment>
<evidence type="ECO:0000256" key="15">
    <source>
        <dbReference type="ARBA" id="ARBA00023201"/>
    </source>
</evidence>
<keyword evidence="14 16" id="KW-0472">Membrane</keyword>
<keyword evidence="10 16" id="KW-0520">NAD</keyword>
<evidence type="ECO:0000256" key="10">
    <source>
        <dbReference type="ARBA" id="ARBA00023027"/>
    </source>
</evidence>
<keyword evidence="7 16" id="KW-0812">Transmembrane</keyword>
<keyword evidence="12 16" id="KW-0406">Ion transport</keyword>
<dbReference type="NCBIfam" id="TIGR01938">
    <property type="entry name" value="nqrC"/>
    <property type="match status" value="1"/>
</dbReference>
<comment type="caution">
    <text evidence="16">Lacks conserved residue(s) required for the propagation of feature annotation.</text>
</comment>
<organism evidence="18 19">
    <name type="scientific">Kangiella profundi</name>
    <dbReference type="NCBI Taxonomy" id="1561924"/>
    <lineage>
        <taxon>Bacteria</taxon>
        <taxon>Pseudomonadati</taxon>
        <taxon>Pseudomonadota</taxon>
        <taxon>Gammaproteobacteria</taxon>
        <taxon>Kangiellales</taxon>
        <taxon>Kangiellaceae</taxon>
        <taxon>Kangiella</taxon>
    </lineage>
</organism>
<dbReference type="SMART" id="SM00900">
    <property type="entry name" value="FMN_bind"/>
    <property type="match status" value="1"/>
</dbReference>
<comment type="subcellular location">
    <subcellularLocation>
        <location evidence="16">Cell membrane</location>
        <topology evidence="16">Single-pass membrane protein</topology>
    </subcellularLocation>
</comment>
<dbReference type="NCBIfam" id="NF003749">
    <property type="entry name" value="PRK05346.1-5"/>
    <property type="match status" value="1"/>
</dbReference>
<dbReference type="InterPro" id="IPR007329">
    <property type="entry name" value="FMN-bd"/>
</dbReference>
<dbReference type="OrthoDB" id="9786835at2"/>
<sequence>MSKKESPMKTIVVAVILSLVCSVVVSVAAIKLKPLQETNKELDRKLNILIAAGLIDGQAQATKKQIEETFKQVETRVVDLSTGEYVEAPQGFEQRKAAKDPSMNVRIEDDIAGIRTRSKLANVYLVKKDGQLDTIILPFHGYGLWSTMYGFLALDTDTTTVVGLKYYDQAETAGLGGEIENPKWRAIWPGKEVLNEQGEPVIQIVKGEAKNEHQVDGLSGATLTSNGVENSLRYWLSDDAFGPYLAKVRAGEL</sequence>
<dbReference type="HAMAP" id="MF_00427">
    <property type="entry name" value="NqrC"/>
    <property type="match status" value="1"/>
</dbReference>
<evidence type="ECO:0000256" key="13">
    <source>
        <dbReference type="ARBA" id="ARBA00023075"/>
    </source>
</evidence>
<keyword evidence="11 16" id="KW-0915">Sodium</keyword>
<evidence type="ECO:0000256" key="9">
    <source>
        <dbReference type="ARBA" id="ARBA00022989"/>
    </source>
</evidence>
<evidence type="ECO:0000256" key="12">
    <source>
        <dbReference type="ARBA" id="ARBA00023065"/>
    </source>
</evidence>
<dbReference type="KEGG" id="kpd:CW740_11025"/>
<dbReference type="EMBL" id="CP025120">
    <property type="protein sequence ID" value="AUD79749.1"/>
    <property type="molecule type" value="Genomic_DNA"/>
</dbReference>
<dbReference type="PANTHER" id="PTHR37838">
    <property type="entry name" value="NA(+)-TRANSLOCATING NADH-QUINONE REDUCTASE SUBUNIT C"/>
    <property type="match status" value="1"/>
</dbReference>
<keyword evidence="5 16" id="KW-0285">Flavoprotein</keyword>
<evidence type="ECO:0000256" key="7">
    <source>
        <dbReference type="ARBA" id="ARBA00022692"/>
    </source>
</evidence>
<evidence type="ECO:0000256" key="5">
    <source>
        <dbReference type="ARBA" id="ARBA00022630"/>
    </source>
</evidence>
<evidence type="ECO:0000256" key="3">
    <source>
        <dbReference type="ARBA" id="ARBA00022519"/>
    </source>
</evidence>
<keyword evidence="13 16" id="KW-0830">Ubiquinone</keyword>
<comment type="cofactor">
    <cofactor evidence="16 17">
        <name>FMN</name>
        <dbReference type="ChEBI" id="CHEBI:58210"/>
    </cofactor>
</comment>
<comment type="function">
    <text evidence="16">NQR complex catalyzes the reduction of ubiquinone-1 to ubiquinol by two successive reactions, coupled with the transport of Na(+) ions from the cytoplasm to the periplasm. NqrA to NqrE are probably involved in the second step, the conversion of ubisemiquinone to ubiquinol.</text>
</comment>
<keyword evidence="15 16" id="KW-0739">Sodium transport</keyword>
<evidence type="ECO:0000256" key="16">
    <source>
        <dbReference type="HAMAP-Rule" id="MF_00427"/>
    </source>
</evidence>
<keyword evidence="6 16" id="KW-0288">FMN</keyword>
<keyword evidence="1 16" id="KW-0813">Transport</keyword>
<dbReference type="GO" id="GO:0006814">
    <property type="term" value="P:sodium ion transport"/>
    <property type="evidence" value="ECO:0007669"/>
    <property type="project" value="UniProtKB-UniRule"/>
</dbReference>
<keyword evidence="8 16" id="KW-1278">Translocase</keyword>
<dbReference type="Proteomes" id="UP000232693">
    <property type="component" value="Chromosome"/>
</dbReference>
<evidence type="ECO:0000256" key="4">
    <source>
        <dbReference type="ARBA" id="ARBA00022553"/>
    </source>
</evidence>
<dbReference type="GO" id="GO:0016655">
    <property type="term" value="F:oxidoreductase activity, acting on NAD(P)H, quinone or similar compound as acceptor"/>
    <property type="evidence" value="ECO:0007669"/>
    <property type="project" value="UniProtKB-UniRule"/>
</dbReference>
<name>A0A2K9B0V9_9GAMM</name>
<evidence type="ECO:0000256" key="2">
    <source>
        <dbReference type="ARBA" id="ARBA00022475"/>
    </source>
</evidence>
<keyword evidence="3" id="KW-0997">Cell inner membrane</keyword>
<gene>
    <name evidence="16" type="primary">nqrC</name>
    <name evidence="18" type="ORF">CW740_11025</name>
</gene>
<comment type="subunit">
    <text evidence="16 17">Composed of six subunits; NqrA, NqrB, NqrC, NqrD, NqrE and NqrF.</text>
</comment>
<proteinExistence type="inferred from homology"/>
<accession>A0A2K9B0V9</accession>
<protein>
    <recommendedName>
        <fullName evidence="16 17">Na(+)-translocating NADH-quinone reductase subunit C</fullName>
        <shortName evidence="16 17">Na(+)-NQR subunit C</shortName>
        <shortName evidence="16 17">Na(+)-translocating NQR subunit C</shortName>
        <ecNumber evidence="16 17">7.2.1.1</ecNumber>
    </recommendedName>
    <alternativeName>
        <fullName evidence="16 17">NQR complex subunit C</fullName>
    </alternativeName>
    <alternativeName>
        <fullName evidence="16 17">NQR-1 subunit C</fullName>
    </alternativeName>
</protein>
<dbReference type="AlphaFoldDB" id="A0A2K9B0V9"/>
<feature type="modified residue" description="FMN phosphoryl threonine" evidence="16">
    <location>
        <position position="222"/>
    </location>
</feature>
<keyword evidence="2 16" id="KW-1003">Cell membrane</keyword>
<dbReference type="InterPro" id="IPR010204">
    <property type="entry name" value="NqrC"/>
</dbReference>
<evidence type="ECO:0000256" key="14">
    <source>
        <dbReference type="ARBA" id="ARBA00023136"/>
    </source>
</evidence>
<evidence type="ECO:0000313" key="18">
    <source>
        <dbReference type="EMBL" id="AUD79749.1"/>
    </source>
</evidence>
<evidence type="ECO:0000256" key="8">
    <source>
        <dbReference type="ARBA" id="ARBA00022967"/>
    </source>
</evidence>
<evidence type="ECO:0000313" key="19">
    <source>
        <dbReference type="Proteomes" id="UP000232693"/>
    </source>
</evidence>
<dbReference type="GO" id="GO:0005886">
    <property type="term" value="C:plasma membrane"/>
    <property type="evidence" value="ECO:0007669"/>
    <property type="project" value="UniProtKB-SubCell"/>
</dbReference>
<dbReference type="PANTHER" id="PTHR37838:SF1">
    <property type="entry name" value="NA(+)-TRANSLOCATING NADH-QUINONE REDUCTASE SUBUNIT C"/>
    <property type="match status" value="1"/>
</dbReference>
<dbReference type="PIRSF" id="PIRSF009437">
    <property type="entry name" value="NQR-1_subunit_C"/>
    <property type="match status" value="1"/>
</dbReference>
<dbReference type="Pfam" id="PF04205">
    <property type="entry name" value="FMN_bind"/>
    <property type="match status" value="1"/>
</dbReference>
<comment type="similarity">
    <text evidence="16 17">Belongs to the NqrC family.</text>
</comment>
<dbReference type="GO" id="GO:0010181">
    <property type="term" value="F:FMN binding"/>
    <property type="evidence" value="ECO:0007669"/>
    <property type="project" value="UniProtKB-UniRule"/>
</dbReference>
<reference evidence="18 19" key="1">
    <citation type="submission" date="2017-12" db="EMBL/GenBank/DDBJ databases">
        <title>Kangiella profundi FT102 completed genome.</title>
        <authorList>
            <person name="Xu J."/>
            <person name="Wang J."/>
            <person name="Lu Y."/>
        </authorList>
    </citation>
    <scope>NUCLEOTIDE SEQUENCE [LARGE SCALE GENOMIC DNA]</scope>
    <source>
        <strain evidence="18 19">FT102</strain>
    </source>
</reference>
<keyword evidence="19" id="KW-1185">Reference proteome</keyword>
<evidence type="ECO:0000256" key="17">
    <source>
        <dbReference type="PIRNR" id="PIRNR009437"/>
    </source>
</evidence>
<evidence type="ECO:0000256" key="6">
    <source>
        <dbReference type="ARBA" id="ARBA00022643"/>
    </source>
</evidence>
<dbReference type="RefSeq" id="WP_018623908.1">
    <property type="nucleotide sequence ID" value="NZ_BMGO01000001.1"/>
</dbReference>
<evidence type="ECO:0000256" key="11">
    <source>
        <dbReference type="ARBA" id="ARBA00023053"/>
    </source>
</evidence>
<keyword evidence="4 16" id="KW-0597">Phosphoprotein</keyword>